<gene>
    <name evidence="2" type="ORF">J2S13_001023</name>
</gene>
<dbReference type="GO" id="GO:0071555">
    <property type="term" value="P:cell wall organization"/>
    <property type="evidence" value="ECO:0007669"/>
    <property type="project" value="TreeGrafter"/>
</dbReference>
<dbReference type="Pfam" id="PF00905">
    <property type="entry name" value="Transpeptidase"/>
    <property type="match status" value="1"/>
</dbReference>
<reference evidence="2" key="1">
    <citation type="submission" date="2023-07" db="EMBL/GenBank/DDBJ databases">
        <title>Genomic Encyclopedia of Type Strains, Phase IV (KMG-IV): sequencing the most valuable type-strain genomes for metagenomic binning, comparative biology and taxonomic classification.</title>
        <authorList>
            <person name="Goeker M."/>
        </authorList>
    </citation>
    <scope>NUCLEOTIDE SEQUENCE</scope>
    <source>
        <strain evidence="2">DSM 23947</strain>
    </source>
</reference>
<dbReference type="AlphaFoldDB" id="A0AAJ1T0N5"/>
<dbReference type="SUPFAM" id="SSF56601">
    <property type="entry name" value="beta-lactamase/transpeptidase-like"/>
    <property type="match status" value="1"/>
</dbReference>
<dbReference type="EMBL" id="JAUSUC010000008">
    <property type="protein sequence ID" value="MDQ0214627.1"/>
    <property type="molecule type" value="Genomic_DNA"/>
</dbReference>
<sequence>MKTKRYLFLSIIMFSSMMLLMGRLMQIQLLQAEDFSRHGVNLLEESVHQRIQQLVIDEGRGQFLDRHGDPVTYKEIPVMVLFPFLENRLDLFKQLEEIIDVPSWKIKLAVEREKNPFIFTLKEGEGPFQLTEREMDKINKLKVPGLIAVKKVYNEQNHSAEHLIGIVKENKEVFEKRYQHVPVHGKPKLGISGLQKQFDELLLSEGEEKLVYHVDGIGGPLFGIDVKYTSPANPYYPIQVKTSIDLEIQTKIEKLMENYPIKKGGIALLDIETNDITALVSKPEINQKNPYGNDGMKNYLFTPLIPGSVFKTVIAAGALEQGIVSKEDKFACSQNIYGKKDKKQLGDLDFQESFAQSCNRTFADLARELQEMDENMIETYADKLSLTGGVSWKGDFFHFEDFQQFREGKANIFGEEKDRKDRNYIAQTGIGQHEVRVTPIAVANMMATIARGGEKQAVRAVQAIEYKNGNSIAKFNKKKLSGETISPITAAKLQKLLRSVVLNEKGTARYLQSAPLSIAGKTGTAQTGRYENEKPLYNKWFAGYFPFENPKYALVAVHADALENEAGVLPLYKDIVSMLYEKERQDS</sequence>
<dbReference type="GO" id="GO:0071972">
    <property type="term" value="F:peptidoglycan L,D-transpeptidase activity"/>
    <property type="evidence" value="ECO:0007669"/>
    <property type="project" value="TreeGrafter"/>
</dbReference>
<dbReference type="InterPro" id="IPR012338">
    <property type="entry name" value="Beta-lactam/transpept-like"/>
</dbReference>
<dbReference type="InterPro" id="IPR050515">
    <property type="entry name" value="Beta-lactam/transpept"/>
</dbReference>
<organism evidence="2 3">
    <name type="scientific">Oikeobacillus pervagus</name>
    <dbReference type="NCBI Taxonomy" id="1325931"/>
    <lineage>
        <taxon>Bacteria</taxon>
        <taxon>Bacillati</taxon>
        <taxon>Bacillota</taxon>
        <taxon>Bacilli</taxon>
        <taxon>Bacillales</taxon>
        <taxon>Bacillaceae</taxon>
        <taxon>Oikeobacillus</taxon>
    </lineage>
</organism>
<dbReference type="SUPFAM" id="SSF56519">
    <property type="entry name" value="Penicillin binding protein dimerisation domain"/>
    <property type="match status" value="1"/>
</dbReference>
<evidence type="ECO:0000259" key="1">
    <source>
        <dbReference type="Pfam" id="PF00905"/>
    </source>
</evidence>
<name>A0AAJ1T0N5_9BACI</name>
<dbReference type="InterPro" id="IPR036138">
    <property type="entry name" value="PBP_dimer_sf"/>
</dbReference>
<protein>
    <submittedName>
        <fullName evidence="2">Cell division protein FtsI/penicillin-binding protein 2</fullName>
    </submittedName>
</protein>
<comment type="caution">
    <text evidence="2">The sequence shown here is derived from an EMBL/GenBank/DDBJ whole genome shotgun (WGS) entry which is preliminary data.</text>
</comment>
<dbReference type="Gene3D" id="3.90.1310.10">
    <property type="entry name" value="Penicillin-binding protein 2a (Domain 2)"/>
    <property type="match status" value="1"/>
</dbReference>
<dbReference type="Gene3D" id="3.40.710.10">
    <property type="entry name" value="DD-peptidase/beta-lactamase superfamily"/>
    <property type="match status" value="1"/>
</dbReference>
<keyword evidence="2" id="KW-0132">Cell division</keyword>
<dbReference type="PANTHER" id="PTHR30627:SF24">
    <property type="entry name" value="PENICILLIN-BINDING PROTEIN 4B"/>
    <property type="match status" value="1"/>
</dbReference>
<dbReference type="PANTHER" id="PTHR30627">
    <property type="entry name" value="PEPTIDOGLYCAN D,D-TRANSPEPTIDASE"/>
    <property type="match status" value="1"/>
</dbReference>
<dbReference type="GO" id="GO:0051301">
    <property type="term" value="P:cell division"/>
    <property type="evidence" value="ECO:0007669"/>
    <property type="project" value="UniProtKB-KW"/>
</dbReference>
<dbReference type="RefSeq" id="WP_307256609.1">
    <property type="nucleotide sequence ID" value="NZ_JAUSUC010000008.1"/>
</dbReference>
<dbReference type="InterPro" id="IPR001460">
    <property type="entry name" value="PCN-bd_Tpept"/>
</dbReference>
<dbReference type="GO" id="GO:0008658">
    <property type="term" value="F:penicillin binding"/>
    <property type="evidence" value="ECO:0007669"/>
    <property type="project" value="InterPro"/>
</dbReference>
<feature type="domain" description="Penicillin-binding protein transpeptidase" evidence="1">
    <location>
        <begin position="264"/>
        <end position="563"/>
    </location>
</feature>
<keyword evidence="2" id="KW-0131">Cell cycle</keyword>
<dbReference type="GO" id="GO:0005886">
    <property type="term" value="C:plasma membrane"/>
    <property type="evidence" value="ECO:0007669"/>
    <property type="project" value="TreeGrafter"/>
</dbReference>
<proteinExistence type="predicted"/>
<dbReference type="Proteomes" id="UP001237207">
    <property type="component" value="Unassembled WGS sequence"/>
</dbReference>
<evidence type="ECO:0000313" key="2">
    <source>
        <dbReference type="EMBL" id="MDQ0214627.1"/>
    </source>
</evidence>
<accession>A0AAJ1T0N5</accession>
<evidence type="ECO:0000313" key="3">
    <source>
        <dbReference type="Proteomes" id="UP001237207"/>
    </source>
</evidence>
<keyword evidence="3" id="KW-1185">Reference proteome</keyword>